<dbReference type="InterPro" id="IPR036034">
    <property type="entry name" value="PDZ_sf"/>
</dbReference>
<evidence type="ECO:0000256" key="2">
    <source>
        <dbReference type="ARBA" id="ARBA00022692"/>
    </source>
</evidence>
<dbReference type="eggNOG" id="arCOG04064">
    <property type="taxonomic scope" value="Archaea"/>
</dbReference>
<dbReference type="PANTHER" id="PTHR13325">
    <property type="entry name" value="PROTEASE M50 MEMBRANE-BOUND TRANSCRIPTION FACTOR SITE 2 PROTEASE"/>
    <property type="match status" value="1"/>
</dbReference>
<dbReference type="Gene3D" id="2.30.42.10">
    <property type="match status" value="1"/>
</dbReference>
<evidence type="ECO:0000313" key="7">
    <source>
        <dbReference type="EMBL" id="AEB94238.1"/>
    </source>
</evidence>
<evidence type="ECO:0000259" key="6">
    <source>
        <dbReference type="PROSITE" id="PS50106"/>
    </source>
</evidence>
<feature type="transmembrane region" description="Helical" evidence="5">
    <location>
        <begin position="175"/>
        <end position="196"/>
    </location>
</feature>
<keyword evidence="4 5" id="KW-0472">Membrane</keyword>
<feature type="transmembrane region" description="Helical" evidence="5">
    <location>
        <begin position="63"/>
        <end position="83"/>
    </location>
</feature>
<evidence type="ECO:0000256" key="1">
    <source>
        <dbReference type="ARBA" id="ARBA00004127"/>
    </source>
</evidence>
<dbReference type="InterPro" id="IPR008915">
    <property type="entry name" value="Peptidase_M50"/>
</dbReference>
<dbReference type="PROSITE" id="PS50106">
    <property type="entry name" value="PDZ"/>
    <property type="match status" value="1"/>
</dbReference>
<name>F4FYB9_METCR</name>
<dbReference type="GO" id="GO:0031293">
    <property type="term" value="P:membrane protein intracellular domain proteolysis"/>
    <property type="evidence" value="ECO:0007669"/>
    <property type="project" value="TreeGrafter"/>
</dbReference>
<evidence type="ECO:0000256" key="5">
    <source>
        <dbReference type="SAM" id="Phobius"/>
    </source>
</evidence>
<dbReference type="Proteomes" id="UP000007812">
    <property type="component" value="Chromosome"/>
</dbReference>
<reference evidence="7 8" key="1">
    <citation type="journal article" date="2011" name="J. Bacteriol.">
        <title>Complete genome sequence of Metallosphaera cuprina, a metal sulfide-oxidizing archaeon from a hot spring.</title>
        <authorList>
            <person name="Liu L.J."/>
            <person name="You X.Y."/>
            <person name="Zheng H."/>
            <person name="Wang S."/>
            <person name="Jiang C.Y."/>
            <person name="Liu S.J."/>
        </authorList>
    </citation>
    <scope>NUCLEOTIDE SEQUENCE [LARGE SCALE GENOMIC DNA]</scope>
    <source>
        <strain evidence="7 8">Ar-4</strain>
    </source>
</reference>
<accession>F4FYB9</accession>
<dbReference type="GO" id="GO:0012505">
    <property type="term" value="C:endomembrane system"/>
    <property type="evidence" value="ECO:0007669"/>
    <property type="project" value="UniProtKB-SubCell"/>
</dbReference>
<dbReference type="OrthoDB" id="15212at2157"/>
<dbReference type="GO" id="GO:0005737">
    <property type="term" value="C:cytoplasm"/>
    <property type="evidence" value="ECO:0007669"/>
    <property type="project" value="TreeGrafter"/>
</dbReference>
<dbReference type="InterPro" id="IPR001478">
    <property type="entry name" value="PDZ"/>
</dbReference>
<dbReference type="Pfam" id="PF17820">
    <property type="entry name" value="PDZ_6"/>
    <property type="match status" value="1"/>
</dbReference>
<dbReference type="PRINTS" id="PR01000">
    <property type="entry name" value="SREBPS2PTASE"/>
</dbReference>
<dbReference type="GeneID" id="10492324"/>
<keyword evidence="8" id="KW-1185">Reference proteome</keyword>
<evidence type="ECO:0000313" key="8">
    <source>
        <dbReference type="Proteomes" id="UP000007812"/>
    </source>
</evidence>
<dbReference type="GO" id="GO:0004222">
    <property type="term" value="F:metalloendopeptidase activity"/>
    <property type="evidence" value="ECO:0007669"/>
    <property type="project" value="InterPro"/>
</dbReference>
<dbReference type="InterPro" id="IPR001193">
    <property type="entry name" value="MBTPS2"/>
</dbReference>
<keyword evidence="2 5" id="KW-0812">Transmembrane</keyword>
<feature type="transmembrane region" description="Helical" evidence="5">
    <location>
        <begin position="138"/>
        <end position="155"/>
    </location>
</feature>
<dbReference type="Pfam" id="PF02163">
    <property type="entry name" value="Peptidase_M50"/>
    <property type="match status" value="1"/>
</dbReference>
<evidence type="ECO:0000256" key="3">
    <source>
        <dbReference type="ARBA" id="ARBA00022989"/>
    </source>
</evidence>
<dbReference type="STRING" id="1006006.Mcup_0129"/>
<dbReference type="GO" id="GO:0016020">
    <property type="term" value="C:membrane"/>
    <property type="evidence" value="ECO:0007669"/>
    <property type="project" value="InterPro"/>
</dbReference>
<dbReference type="SUPFAM" id="SSF50156">
    <property type="entry name" value="PDZ domain-like"/>
    <property type="match status" value="1"/>
</dbReference>
<dbReference type="PANTHER" id="PTHR13325:SF3">
    <property type="entry name" value="MEMBRANE-BOUND TRANSCRIPTION FACTOR SITE-2 PROTEASE"/>
    <property type="match status" value="1"/>
</dbReference>
<dbReference type="AlphaFoldDB" id="F4FYB9"/>
<dbReference type="EMBL" id="CP002656">
    <property type="protein sequence ID" value="AEB94238.1"/>
    <property type="molecule type" value="Genomic_DNA"/>
</dbReference>
<protein>
    <submittedName>
        <fullName evidence="7">Peptidase M50</fullName>
    </submittedName>
</protein>
<feature type="transmembrane region" description="Helical" evidence="5">
    <location>
        <begin position="331"/>
        <end position="352"/>
    </location>
</feature>
<proteinExistence type="predicted"/>
<feature type="transmembrane region" description="Helical" evidence="5">
    <location>
        <begin position="290"/>
        <end position="311"/>
    </location>
</feature>
<feature type="domain" description="PDZ" evidence="6">
    <location>
        <begin position="203"/>
        <end position="247"/>
    </location>
</feature>
<dbReference type="InterPro" id="IPR041489">
    <property type="entry name" value="PDZ_6"/>
</dbReference>
<organism evidence="7 8">
    <name type="scientific">Metallosphaera cuprina (strain Ar-4)</name>
    <dbReference type="NCBI Taxonomy" id="1006006"/>
    <lineage>
        <taxon>Archaea</taxon>
        <taxon>Thermoproteota</taxon>
        <taxon>Thermoprotei</taxon>
        <taxon>Sulfolobales</taxon>
        <taxon>Sulfolobaceae</taxon>
        <taxon>Metallosphaera</taxon>
    </lineage>
</organism>
<evidence type="ECO:0000256" key="4">
    <source>
        <dbReference type="ARBA" id="ARBA00023136"/>
    </source>
</evidence>
<dbReference type="SMART" id="SM00228">
    <property type="entry name" value="PDZ"/>
    <property type="match status" value="1"/>
</dbReference>
<comment type="subcellular location">
    <subcellularLocation>
        <location evidence="1">Endomembrane system</location>
        <topology evidence="1">Multi-pass membrane protein</topology>
    </subcellularLocation>
</comment>
<dbReference type="KEGG" id="mcn:Mcup_0129"/>
<dbReference type="HOGENOM" id="CLU_042134_0_0_2"/>
<gene>
    <name evidence="7" type="ordered locus">Mcup_0129</name>
</gene>
<sequence length="354" mass="38867">MISTTVFFIGLLLFWGVIIGLRNLLKRRGFTVYPFLLLWRKATRSEWFPKVAKSKSFRIFENLSVILAIISMIGGVYLIVSAISDILVPTKVSSVKLEPIIPGVTIGLDQAPYILLSIGISVMVHEIMHAIASTSNKIPVKGGGFILLAFFPGAFVEPDEESFLNSPTSTKLKIISAGIAINLILAGLFFPLAAYLPQTLSQGILIEGVVPNSAAYNASIHPGDVIESVNGIKVTDPSQLRNVLEQSTNYRLTLVTPSGFKTINLSSSTHFLGVYISYYFPAYIYPILSFFLWMFIVNFSLALLNGAPLIITDGGKLFTELMKKIKINERFSMIIQAIIVLLLVIAVTSSFIPQ</sequence>
<dbReference type="PATRIC" id="fig|1006006.8.peg.130"/>
<keyword evidence="3 5" id="KW-1133">Transmembrane helix</keyword>
<feature type="transmembrane region" description="Helical" evidence="5">
    <location>
        <begin position="6"/>
        <end position="25"/>
    </location>
</feature>
<dbReference type="RefSeq" id="WP_013736738.1">
    <property type="nucleotide sequence ID" value="NC_015435.1"/>
</dbReference>
<feature type="transmembrane region" description="Helical" evidence="5">
    <location>
        <begin position="263"/>
        <end position="284"/>
    </location>
</feature>